<accession>A0A1Q9DXI3</accession>
<name>A0A1Q9DXI3_SYMMI</name>
<reference evidence="3 4" key="1">
    <citation type="submission" date="2016-02" db="EMBL/GenBank/DDBJ databases">
        <title>Genome analysis of coral dinoflagellate symbionts highlights evolutionary adaptations to a symbiotic lifestyle.</title>
        <authorList>
            <person name="Aranda M."/>
            <person name="Li Y."/>
            <person name="Liew Y.J."/>
            <person name="Baumgarten S."/>
            <person name="Simakov O."/>
            <person name="Wilson M."/>
            <person name="Piel J."/>
            <person name="Ashoor H."/>
            <person name="Bougouffa S."/>
            <person name="Bajic V.B."/>
            <person name="Ryu T."/>
            <person name="Ravasi T."/>
            <person name="Bayer T."/>
            <person name="Micklem G."/>
            <person name="Kim H."/>
            <person name="Bhak J."/>
            <person name="Lajeunesse T.C."/>
            <person name="Voolstra C.R."/>
        </authorList>
    </citation>
    <scope>NUCLEOTIDE SEQUENCE [LARGE SCALE GENOMIC DNA]</scope>
    <source>
        <strain evidence="3 4">CCMP2467</strain>
    </source>
</reference>
<feature type="transmembrane region" description="Helical" evidence="2">
    <location>
        <begin position="327"/>
        <end position="347"/>
    </location>
</feature>
<sequence>MTSGDMAAACRAATDAAKVVGSSPAFFAGSQTIHTNSRRFILGAAAGAGGEGHRAMAVAVSVLSPRIVTEYKDWGQEESQRARLYSLAESDFIEGPGVTAEAAKRKLHQEAPAVSSRACTQETGSFEDQSTRTRLALALRKAQREHSAAEIAAQRVWQLVLDSYEDTRLAFEAVIRRESVSHARSTRAQNAQLLLADLPGARPHEADDPRSGSVFEDPPEASSEKRRFFCLGLLVLCDDVECPRRGCCLAMVVGLADGFATDSEMGMAILPIFGFLIFFFSIWNFVMSRLVLHMWAGFAKNPTVNNCICAVGILFLPHVAVGLLVPLFAGGLVLWVIAMWPWVFNFIRMWQQGQFTKVPEAPQPPSITSYTGPATGPAVGEVVGVTMPGVPEQPMVVHAQVVQPGPTPPATNETNESNENNNGTVVVSAVVVGGPEKGTSIETDQKLF</sequence>
<comment type="caution">
    <text evidence="3">The sequence shown here is derived from an EMBL/GenBank/DDBJ whole genome shotgun (WGS) entry which is preliminary data.</text>
</comment>
<keyword evidence="2" id="KW-1133">Transmembrane helix</keyword>
<keyword evidence="2" id="KW-0472">Membrane</keyword>
<gene>
    <name evidence="3" type="ORF">AK812_SmicGene17521</name>
</gene>
<keyword evidence="4" id="KW-1185">Reference proteome</keyword>
<feature type="transmembrane region" description="Helical" evidence="2">
    <location>
        <begin position="268"/>
        <end position="292"/>
    </location>
</feature>
<protein>
    <submittedName>
        <fullName evidence="3">Uncharacterized protein</fullName>
    </submittedName>
</protein>
<dbReference type="AlphaFoldDB" id="A0A1Q9DXI3"/>
<dbReference type="EMBL" id="LSRX01000347">
    <property type="protein sequence ID" value="OLP99877.1"/>
    <property type="molecule type" value="Genomic_DNA"/>
</dbReference>
<dbReference type="Proteomes" id="UP000186817">
    <property type="component" value="Unassembled WGS sequence"/>
</dbReference>
<evidence type="ECO:0000313" key="3">
    <source>
        <dbReference type="EMBL" id="OLP99877.1"/>
    </source>
</evidence>
<evidence type="ECO:0000313" key="4">
    <source>
        <dbReference type="Proteomes" id="UP000186817"/>
    </source>
</evidence>
<evidence type="ECO:0000256" key="2">
    <source>
        <dbReference type="SAM" id="Phobius"/>
    </source>
</evidence>
<proteinExistence type="predicted"/>
<feature type="region of interest" description="Disordered" evidence="1">
    <location>
        <begin position="200"/>
        <end position="220"/>
    </location>
</feature>
<keyword evidence="2" id="KW-0812">Transmembrane</keyword>
<feature type="transmembrane region" description="Helical" evidence="2">
    <location>
        <begin position="304"/>
        <end position="321"/>
    </location>
</feature>
<organism evidence="3 4">
    <name type="scientific">Symbiodinium microadriaticum</name>
    <name type="common">Dinoflagellate</name>
    <name type="synonym">Zooxanthella microadriatica</name>
    <dbReference type="NCBI Taxonomy" id="2951"/>
    <lineage>
        <taxon>Eukaryota</taxon>
        <taxon>Sar</taxon>
        <taxon>Alveolata</taxon>
        <taxon>Dinophyceae</taxon>
        <taxon>Suessiales</taxon>
        <taxon>Symbiodiniaceae</taxon>
        <taxon>Symbiodinium</taxon>
    </lineage>
</organism>
<evidence type="ECO:0000256" key="1">
    <source>
        <dbReference type="SAM" id="MobiDB-lite"/>
    </source>
</evidence>
<dbReference type="OrthoDB" id="10520012at2759"/>